<evidence type="ECO:0000256" key="2">
    <source>
        <dbReference type="SAM" id="SignalP"/>
    </source>
</evidence>
<keyword evidence="2" id="KW-0732">Signal</keyword>
<name>A0AAV2HVW1_LYMST</name>
<gene>
    <name evidence="3" type="ORF">GSLYS_00012164001</name>
</gene>
<organism evidence="3 4">
    <name type="scientific">Lymnaea stagnalis</name>
    <name type="common">Great pond snail</name>
    <name type="synonym">Helix stagnalis</name>
    <dbReference type="NCBI Taxonomy" id="6523"/>
    <lineage>
        <taxon>Eukaryota</taxon>
        <taxon>Metazoa</taxon>
        <taxon>Spiralia</taxon>
        <taxon>Lophotrochozoa</taxon>
        <taxon>Mollusca</taxon>
        <taxon>Gastropoda</taxon>
        <taxon>Heterobranchia</taxon>
        <taxon>Euthyneura</taxon>
        <taxon>Panpulmonata</taxon>
        <taxon>Hygrophila</taxon>
        <taxon>Lymnaeoidea</taxon>
        <taxon>Lymnaeidae</taxon>
        <taxon>Lymnaea</taxon>
    </lineage>
</organism>
<keyword evidence="1" id="KW-1133">Transmembrane helix</keyword>
<keyword evidence="1" id="KW-0812">Transmembrane</keyword>
<reference evidence="3 4" key="1">
    <citation type="submission" date="2024-04" db="EMBL/GenBank/DDBJ databases">
        <authorList>
            <consortium name="Genoscope - CEA"/>
            <person name="William W."/>
        </authorList>
    </citation>
    <scope>NUCLEOTIDE SEQUENCE [LARGE SCALE GENOMIC DNA]</scope>
</reference>
<protein>
    <submittedName>
        <fullName evidence="3">Uncharacterized protein</fullName>
    </submittedName>
</protein>
<proteinExistence type="predicted"/>
<feature type="transmembrane region" description="Helical" evidence="1">
    <location>
        <begin position="61"/>
        <end position="86"/>
    </location>
</feature>
<dbReference type="EMBL" id="CAXITT010000295">
    <property type="protein sequence ID" value="CAL1538343.1"/>
    <property type="molecule type" value="Genomic_DNA"/>
</dbReference>
<comment type="caution">
    <text evidence="3">The sequence shown here is derived from an EMBL/GenBank/DDBJ whole genome shotgun (WGS) entry which is preliminary data.</text>
</comment>
<keyword evidence="1" id="KW-0472">Membrane</keyword>
<sequence length="192" mass="20344">MADLEIVFVFLSAILGSALCEYCTKRKFYFYSSFDYQYQTIYCPFGCCGPFSDEYCCIGNAGYIVGIVVAAIAGIAMLVAVICCCIKKSGAKGRVVHPTIVGGVPAVTTQYTQSTGFVGPSAPPSYSSVAYTSYGGMYPQPAMPPPYPYPPGPGVAPLNPAYDQTGQHQAFAKQTGAFETPTYSSPASNGFN</sequence>
<evidence type="ECO:0000256" key="1">
    <source>
        <dbReference type="SAM" id="Phobius"/>
    </source>
</evidence>
<keyword evidence="4" id="KW-1185">Reference proteome</keyword>
<feature type="chain" id="PRO_5043348641" evidence="2">
    <location>
        <begin position="21"/>
        <end position="192"/>
    </location>
</feature>
<evidence type="ECO:0000313" key="3">
    <source>
        <dbReference type="EMBL" id="CAL1538343.1"/>
    </source>
</evidence>
<accession>A0AAV2HVW1</accession>
<dbReference type="AlphaFoldDB" id="A0AAV2HVW1"/>
<evidence type="ECO:0000313" key="4">
    <source>
        <dbReference type="Proteomes" id="UP001497497"/>
    </source>
</evidence>
<dbReference type="Proteomes" id="UP001497497">
    <property type="component" value="Unassembled WGS sequence"/>
</dbReference>
<feature type="signal peptide" evidence="2">
    <location>
        <begin position="1"/>
        <end position="20"/>
    </location>
</feature>